<evidence type="ECO:0000313" key="1">
    <source>
        <dbReference type="EMBL" id="CEK95061.1"/>
    </source>
</evidence>
<reference evidence="1" key="1">
    <citation type="submission" date="2014-12" db="EMBL/GenBank/DDBJ databases">
        <title>Insight into the proteome of Arion vulgaris.</title>
        <authorList>
            <person name="Aradska J."/>
            <person name="Bulat T."/>
            <person name="Smidak R."/>
            <person name="Sarate P."/>
            <person name="Gangsoo J."/>
            <person name="Sialana F."/>
            <person name="Bilban M."/>
            <person name="Lubec G."/>
        </authorList>
    </citation>
    <scope>NUCLEOTIDE SEQUENCE</scope>
    <source>
        <tissue evidence="1">Skin</tissue>
    </source>
</reference>
<sequence length="56" mass="6027">MATLDSAKILDIGLKAKCTELSSIIATCSQVQYSKLELNILFQLSVEPSALQVGWG</sequence>
<protein>
    <submittedName>
        <fullName evidence="1">Uncharacterized protein</fullName>
    </submittedName>
</protein>
<name>A0A0B7BRS6_9EUPU</name>
<gene>
    <name evidence="1" type="primary">ORF205180</name>
</gene>
<dbReference type="AlphaFoldDB" id="A0A0B7BRS6"/>
<organism evidence="1">
    <name type="scientific">Arion vulgaris</name>
    <dbReference type="NCBI Taxonomy" id="1028688"/>
    <lineage>
        <taxon>Eukaryota</taxon>
        <taxon>Metazoa</taxon>
        <taxon>Spiralia</taxon>
        <taxon>Lophotrochozoa</taxon>
        <taxon>Mollusca</taxon>
        <taxon>Gastropoda</taxon>
        <taxon>Heterobranchia</taxon>
        <taxon>Euthyneura</taxon>
        <taxon>Panpulmonata</taxon>
        <taxon>Eupulmonata</taxon>
        <taxon>Stylommatophora</taxon>
        <taxon>Helicina</taxon>
        <taxon>Arionoidea</taxon>
        <taxon>Arionidae</taxon>
        <taxon>Arion</taxon>
    </lineage>
</organism>
<dbReference type="EMBL" id="HACG01048196">
    <property type="protein sequence ID" value="CEK95061.1"/>
    <property type="molecule type" value="Transcribed_RNA"/>
</dbReference>
<proteinExistence type="predicted"/>
<accession>A0A0B7BRS6</accession>